<keyword evidence="2 4" id="KW-0863">Zinc-finger</keyword>
<evidence type="ECO:0000256" key="4">
    <source>
        <dbReference type="PROSITE-ProRule" id="PRU00322"/>
    </source>
</evidence>
<name>A0A077ZC76_TRITR</name>
<feature type="domain" description="RanBP2-type" evidence="5">
    <location>
        <begin position="200"/>
        <end position="229"/>
    </location>
</feature>
<dbReference type="PROSITE" id="PS01358">
    <property type="entry name" value="ZF_RANBP2_1"/>
    <property type="match status" value="1"/>
</dbReference>
<proteinExistence type="predicted"/>
<evidence type="ECO:0000256" key="3">
    <source>
        <dbReference type="ARBA" id="ARBA00022833"/>
    </source>
</evidence>
<accession>A0A077ZC76</accession>
<dbReference type="EMBL" id="HG806249">
    <property type="protein sequence ID" value="CDW58001.1"/>
    <property type="molecule type" value="Genomic_DNA"/>
</dbReference>
<protein>
    <recommendedName>
        <fullName evidence="5">RanBP2-type domain-containing protein</fullName>
    </recommendedName>
</protein>
<organism evidence="6 7">
    <name type="scientific">Trichuris trichiura</name>
    <name type="common">Whipworm</name>
    <name type="synonym">Trichocephalus trichiurus</name>
    <dbReference type="NCBI Taxonomy" id="36087"/>
    <lineage>
        <taxon>Eukaryota</taxon>
        <taxon>Metazoa</taxon>
        <taxon>Ecdysozoa</taxon>
        <taxon>Nematoda</taxon>
        <taxon>Enoplea</taxon>
        <taxon>Dorylaimia</taxon>
        <taxon>Trichinellida</taxon>
        <taxon>Trichuridae</taxon>
        <taxon>Trichuris</taxon>
    </lineage>
</organism>
<dbReference type="AlphaFoldDB" id="A0A077ZC76"/>
<reference evidence="6" key="1">
    <citation type="submission" date="2014-01" db="EMBL/GenBank/DDBJ databases">
        <authorList>
            <person name="Aslett M."/>
        </authorList>
    </citation>
    <scope>NUCLEOTIDE SEQUENCE</scope>
</reference>
<dbReference type="Gene3D" id="2.30.30.380">
    <property type="entry name" value="Zn-finger domain of Sec23/24"/>
    <property type="match status" value="1"/>
</dbReference>
<dbReference type="OrthoDB" id="10326357at2759"/>
<dbReference type="PROSITE" id="PS50199">
    <property type="entry name" value="ZF_RANBP2_2"/>
    <property type="match status" value="1"/>
</dbReference>
<dbReference type="InterPro" id="IPR001876">
    <property type="entry name" value="Znf_RanBP2"/>
</dbReference>
<evidence type="ECO:0000313" key="7">
    <source>
        <dbReference type="Proteomes" id="UP000030665"/>
    </source>
</evidence>
<keyword evidence="1" id="KW-0479">Metal-binding</keyword>
<keyword evidence="3" id="KW-0862">Zinc</keyword>
<evidence type="ECO:0000256" key="1">
    <source>
        <dbReference type="ARBA" id="ARBA00022723"/>
    </source>
</evidence>
<reference evidence="6" key="2">
    <citation type="submission" date="2014-03" db="EMBL/GenBank/DDBJ databases">
        <title>The whipworm genome and dual-species transcriptomics of an intimate host-pathogen interaction.</title>
        <authorList>
            <person name="Foth B.J."/>
            <person name="Tsai I.J."/>
            <person name="Reid A.J."/>
            <person name="Bancroft A.J."/>
            <person name="Nichol S."/>
            <person name="Tracey A."/>
            <person name="Holroyd N."/>
            <person name="Cotton J.A."/>
            <person name="Stanley E.J."/>
            <person name="Zarowiecki M."/>
            <person name="Liu J.Z."/>
            <person name="Huckvale T."/>
            <person name="Cooper P.J."/>
            <person name="Grencis R.K."/>
            <person name="Berriman M."/>
        </authorList>
    </citation>
    <scope>NUCLEOTIDE SEQUENCE [LARGE SCALE GENOMIC DNA]</scope>
</reference>
<dbReference type="GO" id="GO:0008270">
    <property type="term" value="F:zinc ion binding"/>
    <property type="evidence" value="ECO:0007669"/>
    <property type="project" value="UniProtKB-KW"/>
</dbReference>
<gene>
    <name evidence="6" type="ORF">TTRE_0000630201</name>
</gene>
<evidence type="ECO:0000259" key="5">
    <source>
        <dbReference type="PROSITE" id="PS50199"/>
    </source>
</evidence>
<dbReference type="Proteomes" id="UP000030665">
    <property type="component" value="Unassembled WGS sequence"/>
</dbReference>
<keyword evidence="7" id="KW-1185">Reference proteome</keyword>
<evidence type="ECO:0000256" key="2">
    <source>
        <dbReference type="ARBA" id="ARBA00022771"/>
    </source>
</evidence>
<evidence type="ECO:0000313" key="6">
    <source>
        <dbReference type="EMBL" id="CDW58001.1"/>
    </source>
</evidence>
<dbReference type="SUPFAM" id="SSF90209">
    <property type="entry name" value="Ran binding protein zinc finger-like"/>
    <property type="match status" value="1"/>
</dbReference>
<dbReference type="InterPro" id="IPR036443">
    <property type="entry name" value="Znf_RanBP2_sf"/>
</dbReference>
<sequence length="239" mass="26830">MKRSASLNSFFSPATVEQCKAPVEVKADAIKMEVSPLDPLCVDISFQPDDGEPSTSLCANEETPSRFTNEVLKLQRERKENVERAIALADEQLTFITQLISSNDESYVCSNECAPATCRDMNLFAEVSLLRAQCKELCDDVERLKSRQSISAFFVYCKRTVDRYRVIVVAARWSWFGCLTADEMDGKEESAYGSNMTSNADSSWSCVACSHRNQPELTSCSYCSQVRSRDVDEWEIVGD</sequence>